<accession>A0ABR9VQQ7</accession>
<feature type="domain" description="EF-hand" evidence="2">
    <location>
        <begin position="76"/>
        <end position="111"/>
    </location>
</feature>
<keyword evidence="4" id="KW-1185">Reference proteome</keyword>
<keyword evidence="1" id="KW-1133">Transmembrane helix</keyword>
<feature type="transmembrane region" description="Helical" evidence="1">
    <location>
        <begin position="39"/>
        <end position="63"/>
    </location>
</feature>
<dbReference type="RefSeq" id="WP_194018867.1">
    <property type="nucleotide sequence ID" value="NZ_JADEVV010000006.1"/>
</dbReference>
<proteinExistence type="predicted"/>
<evidence type="ECO:0000256" key="1">
    <source>
        <dbReference type="SAM" id="Phobius"/>
    </source>
</evidence>
<keyword evidence="1" id="KW-0812">Transmembrane</keyword>
<evidence type="ECO:0000313" key="3">
    <source>
        <dbReference type="EMBL" id="MBE9252833.1"/>
    </source>
</evidence>
<dbReference type="PROSITE" id="PS50222">
    <property type="entry name" value="EF_HAND_2"/>
    <property type="match status" value="1"/>
</dbReference>
<reference evidence="3 4" key="1">
    <citation type="submission" date="2020-10" db="EMBL/GenBank/DDBJ databases">
        <authorList>
            <person name="Castelo-Branco R."/>
            <person name="Eusebio N."/>
            <person name="Adriana R."/>
            <person name="Vieira A."/>
            <person name="Brugerolle De Fraissinette N."/>
            <person name="Rezende De Castro R."/>
            <person name="Schneider M.P."/>
            <person name="Vasconcelos V."/>
            <person name="Leao P.N."/>
        </authorList>
    </citation>
    <scope>NUCLEOTIDE SEQUENCE [LARGE SCALE GENOMIC DNA]</scope>
    <source>
        <strain evidence="3 4">LEGE 00031</strain>
    </source>
</reference>
<name>A0ABR9VQQ7_9SYNC</name>
<protein>
    <recommendedName>
        <fullName evidence="2">EF-hand domain-containing protein</fullName>
    </recommendedName>
</protein>
<comment type="caution">
    <text evidence="3">The sequence shown here is derived from an EMBL/GenBank/DDBJ whole genome shotgun (WGS) entry which is preliminary data.</text>
</comment>
<evidence type="ECO:0000259" key="2">
    <source>
        <dbReference type="PROSITE" id="PS50222"/>
    </source>
</evidence>
<organism evidence="3 4">
    <name type="scientific">Synechocystis salina LEGE 00031</name>
    <dbReference type="NCBI Taxonomy" id="1828736"/>
    <lineage>
        <taxon>Bacteria</taxon>
        <taxon>Bacillati</taxon>
        <taxon>Cyanobacteriota</taxon>
        <taxon>Cyanophyceae</taxon>
        <taxon>Synechococcales</taxon>
        <taxon>Merismopediaceae</taxon>
        <taxon>Synechocystis</taxon>
    </lineage>
</organism>
<dbReference type="EMBL" id="JADEVV010000006">
    <property type="protein sequence ID" value="MBE9252833.1"/>
    <property type="molecule type" value="Genomic_DNA"/>
</dbReference>
<keyword evidence="1" id="KW-0472">Membrane</keyword>
<sequence>MKLIKQILAFLLLSLGLPLGLYCVVEIFDSTKSQEDRDGAAAALMIFALPMSVLGGGLLWSAVHDGRKQRQKISMEASENLRKIFFQVLEENDNTITVLEFCKAAEIEGKEAKEYLDQKAIEFNATFEASESGGIVYKFP</sequence>
<dbReference type="Proteomes" id="UP000658720">
    <property type="component" value="Unassembled WGS sequence"/>
</dbReference>
<dbReference type="InterPro" id="IPR002048">
    <property type="entry name" value="EF_hand_dom"/>
</dbReference>
<evidence type="ECO:0000313" key="4">
    <source>
        <dbReference type="Proteomes" id="UP000658720"/>
    </source>
</evidence>
<gene>
    <name evidence="3" type="ORF">IQ217_02970</name>
</gene>